<dbReference type="Pfam" id="PF13193">
    <property type="entry name" value="AMP-binding_C"/>
    <property type="match status" value="1"/>
</dbReference>
<reference evidence="3 4" key="1">
    <citation type="submission" date="2019-08" db="EMBL/GenBank/DDBJ databases">
        <authorList>
            <person name="Peeters C."/>
        </authorList>
    </citation>
    <scope>NUCLEOTIDE SEQUENCE [LARGE SCALE GENOMIC DNA]</scope>
    <source>
        <strain evidence="3 4">LMG 31109</strain>
    </source>
</reference>
<name>A0A5E4W1Z1_9BURK</name>
<gene>
    <name evidence="3" type="ORF">PNO31109_02989</name>
</gene>
<feature type="domain" description="AMP-binding enzyme C-terminal" evidence="2">
    <location>
        <begin position="445"/>
        <end position="520"/>
    </location>
</feature>
<dbReference type="SUPFAM" id="SSF56801">
    <property type="entry name" value="Acetyl-CoA synthetase-like"/>
    <property type="match status" value="1"/>
</dbReference>
<evidence type="ECO:0000259" key="1">
    <source>
        <dbReference type="Pfam" id="PF00501"/>
    </source>
</evidence>
<feature type="domain" description="AMP-dependent synthetase/ligase" evidence="1">
    <location>
        <begin position="47"/>
        <end position="396"/>
    </location>
</feature>
<keyword evidence="4" id="KW-1185">Reference proteome</keyword>
<dbReference type="OrthoDB" id="9766486at2"/>
<dbReference type="InterPro" id="IPR020845">
    <property type="entry name" value="AMP-binding_CS"/>
</dbReference>
<evidence type="ECO:0000259" key="2">
    <source>
        <dbReference type="Pfam" id="PF13193"/>
    </source>
</evidence>
<evidence type="ECO:0000313" key="3">
    <source>
        <dbReference type="EMBL" id="VVE18173.1"/>
    </source>
</evidence>
<dbReference type="AlphaFoldDB" id="A0A5E4W1Z1"/>
<dbReference type="Gene3D" id="3.40.50.12780">
    <property type="entry name" value="N-terminal domain of ligase-like"/>
    <property type="match status" value="1"/>
</dbReference>
<dbReference type="GO" id="GO:0006631">
    <property type="term" value="P:fatty acid metabolic process"/>
    <property type="evidence" value="ECO:0007669"/>
    <property type="project" value="TreeGrafter"/>
</dbReference>
<dbReference type="Proteomes" id="UP000367825">
    <property type="component" value="Unassembled WGS sequence"/>
</dbReference>
<proteinExistence type="predicted"/>
<dbReference type="InterPro" id="IPR042099">
    <property type="entry name" value="ANL_N_sf"/>
</dbReference>
<accession>A0A5E4W1Z1</accession>
<dbReference type="RefSeq" id="WP_150556265.1">
    <property type="nucleotide sequence ID" value="NZ_CABPSC010000011.1"/>
</dbReference>
<dbReference type="Gene3D" id="3.30.300.30">
    <property type="match status" value="1"/>
</dbReference>
<dbReference type="PANTHER" id="PTHR43201">
    <property type="entry name" value="ACYL-COA SYNTHETASE"/>
    <property type="match status" value="1"/>
</dbReference>
<dbReference type="InterPro" id="IPR000873">
    <property type="entry name" value="AMP-dep_synth/lig_dom"/>
</dbReference>
<dbReference type="InterPro" id="IPR045851">
    <property type="entry name" value="AMP-bd_C_sf"/>
</dbReference>
<dbReference type="InterPro" id="IPR025110">
    <property type="entry name" value="AMP-bd_C"/>
</dbReference>
<sequence length="555" mass="59949">MSQVNTEAGQTRRWGREVELVPVAQHTCRVYRNRPRSLAELVLDSLRWGNRTFLVEGSRRISFAAHAKAVERVAAHLHAQGINAGDRVMLLGFNRVEWLLAFWAIQRLGAVAALGNAWWSDTETMHAIALVKPAVIVTDRALERMSSVDATVMSFDTLQDAATQRDASTEPLPDVTIAEDAPAILMFSSGTTGAAKAVEMSHRAVIANIQNLLVLTGRLPDELGPEHVATVSLLTVPLFHLSGIQISFSTLLSGGSLVFLEGRFSPEKVLRLIAQEHVRVWGGIPTMVSRVVEFEHFGGYDTSSIKSIPMGGAAVSPELRAKIQAAFPQIKKRVNSLYGLTEAGGVLAAASGEQLQGRPGCVGRPLPVVEIRIDKPDAQGVGEICARTPTAATRYWGETAPIADDEGWIRTGDLGKLDDDNLLYVVGRSKDIIIRGGENIASAHVERCLATHPEVLEVAVVALPHDDLGEEVAAAVVLRPGAIVSPDDLIAHASAELGRFEIPSRWWLRTEELPTNASGKVLKRELIGQWPAEDAVLDLDAPKPPTPSVNAPFGH</sequence>
<dbReference type="PROSITE" id="PS00455">
    <property type="entry name" value="AMP_BINDING"/>
    <property type="match status" value="1"/>
</dbReference>
<evidence type="ECO:0000313" key="4">
    <source>
        <dbReference type="Proteomes" id="UP000367825"/>
    </source>
</evidence>
<dbReference type="GO" id="GO:0031956">
    <property type="term" value="F:medium-chain fatty acid-CoA ligase activity"/>
    <property type="evidence" value="ECO:0007669"/>
    <property type="project" value="TreeGrafter"/>
</dbReference>
<organism evidence="3 4">
    <name type="scientific">Pandoraea nosoerga</name>
    <dbReference type="NCBI Taxonomy" id="2508296"/>
    <lineage>
        <taxon>Bacteria</taxon>
        <taxon>Pseudomonadati</taxon>
        <taxon>Pseudomonadota</taxon>
        <taxon>Betaproteobacteria</taxon>
        <taxon>Burkholderiales</taxon>
        <taxon>Burkholderiaceae</taxon>
        <taxon>Pandoraea</taxon>
    </lineage>
</organism>
<dbReference type="Pfam" id="PF00501">
    <property type="entry name" value="AMP-binding"/>
    <property type="match status" value="1"/>
</dbReference>
<protein>
    <submittedName>
        <fullName evidence="3">AMP-binding protein</fullName>
    </submittedName>
</protein>
<dbReference type="EMBL" id="CABPSC010000011">
    <property type="protein sequence ID" value="VVE18173.1"/>
    <property type="molecule type" value="Genomic_DNA"/>
</dbReference>
<dbReference type="PANTHER" id="PTHR43201:SF32">
    <property type="entry name" value="2-SUCCINYLBENZOATE--COA LIGASE, CHLOROPLASTIC_PEROXISOMAL"/>
    <property type="match status" value="1"/>
</dbReference>